<evidence type="ECO:0000313" key="1">
    <source>
        <dbReference type="EMBL" id="OGK22897.1"/>
    </source>
</evidence>
<proteinExistence type="predicted"/>
<organism evidence="1 2">
    <name type="scientific">Candidatus Roizmanbacteria bacterium RIFCSPHIGHO2_02_FULL_37_24</name>
    <dbReference type="NCBI Taxonomy" id="1802037"/>
    <lineage>
        <taxon>Bacteria</taxon>
        <taxon>Candidatus Roizmaniibacteriota</taxon>
    </lineage>
</organism>
<dbReference type="Gene3D" id="3.40.50.300">
    <property type="entry name" value="P-loop containing nucleotide triphosphate hydrolases"/>
    <property type="match status" value="1"/>
</dbReference>
<dbReference type="EMBL" id="MFZM01000030">
    <property type="protein sequence ID" value="OGK22897.1"/>
    <property type="molecule type" value="Genomic_DNA"/>
</dbReference>
<accession>A0A1F7GUW4</accession>
<dbReference type="Proteomes" id="UP000177159">
    <property type="component" value="Unassembled WGS sequence"/>
</dbReference>
<comment type="caution">
    <text evidence="1">The sequence shown here is derived from an EMBL/GenBank/DDBJ whole genome shotgun (WGS) entry which is preliminary data.</text>
</comment>
<protein>
    <recommendedName>
        <fullName evidence="3">ABC transporter domain-containing protein</fullName>
    </recommendedName>
</protein>
<name>A0A1F7GUW4_9BACT</name>
<gene>
    <name evidence="1" type="ORF">A3C24_03465</name>
</gene>
<dbReference type="SUPFAM" id="SSF52540">
    <property type="entry name" value="P-loop containing nucleoside triphosphate hydrolases"/>
    <property type="match status" value="1"/>
</dbReference>
<dbReference type="AlphaFoldDB" id="A0A1F7GUW4"/>
<evidence type="ECO:0008006" key="3">
    <source>
        <dbReference type="Google" id="ProtNLM"/>
    </source>
</evidence>
<reference evidence="1 2" key="1">
    <citation type="journal article" date="2016" name="Nat. Commun.">
        <title>Thousands of microbial genomes shed light on interconnected biogeochemical processes in an aquifer system.</title>
        <authorList>
            <person name="Anantharaman K."/>
            <person name="Brown C.T."/>
            <person name="Hug L.A."/>
            <person name="Sharon I."/>
            <person name="Castelle C.J."/>
            <person name="Probst A.J."/>
            <person name="Thomas B.C."/>
            <person name="Singh A."/>
            <person name="Wilkins M.J."/>
            <person name="Karaoz U."/>
            <person name="Brodie E.L."/>
            <person name="Williams K.H."/>
            <person name="Hubbard S.S."/>
            <person name="Banfield J.F."/>
        </authorList>
    </citation>
    <scope>NUCLEOTIDE SEQUENCE [LARGE SCALE GENOMIC DNA]</scope>
</reference>
<sequence length="76" mass="8775">MNISGQDLFYIFALPIEQISRTEGIDMAKKSGAYEFIKEFPKQFDQMLGRRFEDGDELSGGQWQKLATEWTIVPLL</sequence>
<dbReference type="InterPro" id="IPR027417">
    <property type="entry name" value="P-loop_NTPase"/>
</dbReference>
<evidence type="ECO:0000313" key="2">
    <source>
        <dbReference type="Proteomes" id="UP000177159"/>
    </source>
</evidence>